<dbReference type="InterPro" id="IPR000073">
    <property type="entry name" value="AB_hydrolase_1"/>
</dbReference>
<dbReference type="AlphaFoldDB" id="A0A370HCG3"/>
<proteinExistence type="predicted"/>
<dbReference type="PANTHER" id="PTHR43798:SF31">
    <property type="entry name" value="AB HYDROLASE SUPERFAMILY PROTEIN YCLE"/>
    <property type="match status" value="1"/>
</dbReference>
<organism evidence="3 4">
    <name type="scientific">Nocardia mexicana</name>
    <dbReference type="NCBI Taxonomy" id="279262"/>
    <lineage>
        <taxon>Bacteria</taxon>
        <taxon>Bacillati</taxon>
        <taxon>Actinomycetota</taxon>
        <taxon>Actinomycetes</taxon>
        <taxon>Mycobacteriales</taxon>
        <taxon>Nocardiaceae</taxon>
        <taxon>Nocardia</taxon>
    </lineage>
</organism>
<keyword evidence="4" id="KW-1185">Reference proteome</keyword>
<name>A0A370HCG3_9NOCA</name>
<dbReference type="Gene3D" id="3.40.50.1820">
    <property type="entry name" value="alpha/beta hydrolase"/>
    <property type="match status" value="1"/>
</dbReference>
<dbReference type="EMBL" id="QQAZ01000002">
    <property type="protein sequence ID" value="RDI54470.1"/>
    <property type="molecule type" value="Genomic_DNA"/>
</dbReference>
<dbReference type="Proteomes" id="UP000255355">
    <property type="component" value="Unassembled WGS sequence"/>
</dbReference>
<protein>
    <submittedName>
        <fullName evidence="3">Alpha/beta hydrolase family protein</fullName>
    </submittedName>
</protein>
<dbReference type="InterPro" id="IPR050266">
    <property type="entry name" value="AB_hydrolase_sf"/>
</dbReference>
<feature type="domain" description="AB hydrolase-1" evidence="2">
    <location>
        <begin position="18"/>
        <end position="136"/>
    </location>
</feature>
<dbReference type="GO" id="GO:0016020">
    <property type="term" value="C:membrane"/>
    <property type="evidence" value="ECO:0007669"/>
    <property type="project" value="TreeGrafter"/>
</dbReference>
<gene>
    <name evidence="3" type="ORF">DFR68_102598</name>
</gene>
<dbReference type="SUPFAM" id="SSF53474">
    <property type="entry name" value="alpha/beta-Hydrolases"/>
    <property type="match status" value="1"/>
</dbReference>
<evidence type="ECO:0000256" key="1">
    <source>
        <dbReference type="ARBA" id="ARBA00022801"/>
    </source>
</evidence>
<comment type="caution">
    <text evidence="3">The sequence shown here is derived from an EMBL/GenBank/DDBJ whole genome shotgun (WGS) entry which is preliminary data.</text>
</comment>
<evidence type="ECO:0000313" key="3">
    <source>
        <dbReference type="EMBL" id="RDI54470.1"/>
    </source>
</evidence>
<dbReference type="PANTHER" id="PTHR43798">
    <property type="entry name" value="MONOACYLGLYCEROL LIPASE"/>
    <property type="match status" value="1"/>
</dbReference>
<sequence length="255" mass="27965">MSVDDTRLAVTDTGGEGPAVVYLNGAYSSQPAWRHVITELGPGWRHITFDERARGRSKKSADYSFEGTIRDLDAVLTARGVERVLLVGWSFGAAVAVHWAVRNPDRARGLVLVDGGYPYDWVDEAAEAQIRQQFRRMRLFIPLLARVGMAAHMTADQHAEVNIEINRVFGALGNCYDRLTAPVRFVVASGASMGGTESELARMRATLDPVLDRRPNIQVSATATGNHVTILRKDYRAVADAVRQAADVATRTETS</sequence>
<accession>A0A370HCG3</accession>
<dbReference type="STRING" id="1210089.GCA_001613165_04843"/>
<evidence type="ECO:0000313" key="4">
    <source>
        <dbReference type="Proteomes" id="UP000255355"/>
    </source>
</evidence>
<dbReference type="Pfam" id="PF00561">
    <property type="entry name" value="Abhydrolase_1"/>
    <property type="match status" value="1"/>
</dbReference>
<keyword evidence="1 3" id="KW-0378">Hydrolase</keyword>
<evidence type="ECO:0000259" key="2">
    <source>
        <dbReference type="Pfam" id="PF00561"/>
    </source>
</evidence>
<dbReference type="GO" id="GO:0016787">
    <property type="term" value="F:hydrolase activity"/>
    <property type="evidence" value="ECO:0007669"/>
    <property type="project" value="UniProtKB-KW"/>
</dbReference>
<reference evidence="3 4" key="1">
    <citation type="submission" date="2018-07" db="EMBL/GenBank/DDBJ databases">
        <title>Genomic Encyclopedia of Type Strains, Phase IV (KMG-IV): sequencing the most valuable type-strain genomes for metagenomic binning, comparative biology and taxonomic classification.</title>
        <authorList>
            <person name="Goeker M."/>
        </authorList>
    </citation>
    <scope>NUCLEOTIDE SEQUENCE [LARGE SCALE GENOMIC DNA]</scope>
    <source>
        <strain evidence="3 4">DSM 44952</strain>
    </source>
</reference>
<dbReference type="InterPro" id="IPR029058">
    <property type="entry name" value="AB_hydrolase_fold"/>
</dbReference>